<reference evidence="5 6" key="1">
    <citation type="submission" date="2020-06" db="EMBL/GenBank/DDBJ databases">
        <title>Whole-genome sequence of Allochromatium humboldtianum DSM 21881, type strain.</title>
        <authorList>
            <person name="Kyndt J.A."/>
            <person name="Meyer T.E."/>
        </authorList>
    </citation>
    <scope>NUCLEOTIDE SEQUENCE [LARGE SCALE GENOMIC DNA]</scope>
    <source>
        <strain evidence="5 6">DSM 21881</strain>
    </source>
</reference>
<comment type="caution">
    <text evidence="5">The sequence shown here is derived from an EMBL/GenBank/DDBJ whole genome shotgun (WGS) entry which is preliminary data.</text>
</comment>
<keyword evidence="3" id="KW-0238">DNA-binding</keyword>
<evidence type="ECO:0000313" key="5">
    <source>
        <dbReference type="EMBL" id="NVZ07993.1"/>
    </source>
</evidence>
<dbReference type="Gene3D" id="3.90.220.20">
    <property type="entry name" value="DNA methylase specificity domains"/>
    <property type="match status" value="2"/>
</dbReference>
<dbReference type="SUPFAM" id="SSF116734">
    <property type="entry name" value="DNA methylase specificity domain"/>
    <property type="match status" value="2"/>
</dbReference>
<protein>
    <submittedName>
        <fullName evidence="5">Restriction endonuclease subunit S</fullName>
    </submittedName>
</protein>
<dbReference type="Pfam" id="PF01420">
    <property type="entry name" value="Methylase_S"/>
    <property type="match status" value="2"/>
</dbReference>
<keyword evidence="5" id="KW-0540">Nuclease</keyword>
<organism evidence="5 6">
    <name type="scientific">Allochromatium humboldtianum</name>
    <dbReference type="NCBI Taxonomy" id="504901"/>
    <lineage>
        <taxon>Bacteria</taxon>
        <taxon>Pseudomonadati</taxon>
        <taxon>Pseudomonadota</taxon>
        <taxon>Gammaproteobacteria</taxon>
        <taxon>Chromatiales</taxon>
        <taxon>Chromatiaceae</taxon>
        <taxon>Allochromatium</taxon>
    </lineage>
</organism>
<dbReference type="InterPro" id="IPR044946">
    <property type="entry name" value="Restrct_endonuc_typeI_TRD_sf"/>
</dbReference>
<gene>
    <name evidence="5" type="ORF">HW932_01805</name>
</gene>
<evidence type="ECO:0000259" key="4">
    <source>
        <dbReference type="Pfam" id="PF01420"/>
    </source>
</evidence>
<evidence type="ECO:0000256" key="1">
    <source>
        <dbReference type="ARBA" id="ARBA00010923"/>
    </source>
</evidence>
<dbReference type="PANTHER" id="PTHR30408">
    <property type="entry name" value="TYPE-1 RESTRICTION ENZYME ECOKI SPECIFICITY PROTEIN"/>
    <property type="match status" value="1"/>
</dbReference>
<dbReference type="GO" id="GO:0003677">
    <property type="term" value="F:DNA binding"/>
    <property type="evidence" value="ECO:0007669"/>
    <property type="project" value="UniProtKB-KW"/>
</dbReference>
<dbReference type="GO" id="GO:0009307">
    <property type="term" value="P:DNA restriction-modification system"/>
    <property type="evidence" value="ECO:0007669"/>
    <property type="project" value="UniProtKB-KW"/>
</dbReference>
<keyword evidence="5" id="KW-0378">Hydrolase</keyword>
<dbReference type="Proteomes" id="UP000592294">
    <property type="component" value="Unassembled WGS sequence"/>
</dbReference>
<dbReference type="InterPro" id="IPR000055">
    <property type="entry name" value="Restrct_endonuc_typeI_TRD"/>
</dbReference>
<dbReference type="Gene3D" id="1.10.287.1120">
    <property type="entry name" value="Bipartite methylase S protein"/>
    <property type="match status" value="1"/>
</dbReference>
<name>A0A850RFV3_9GAMM</name>
<sequence length="432" mass="48275">MSEDSMSDEKTGLVPRLRFPEFQDAGEWELRKLDEISALINERAGHKKLTPMSITAGVGLVSQLEKFGKVIAGAQYRNYIVIQDQDFAYNKSATKNYPEGFIDMYSGATPVAVPNSVFTCFRVDRKSALPQFLYFQFLNNLHGKWLKNFITIGARAHGSLNIDNRDFLATPVPLPKGKSSLLEQQKIASCLSSLDALIAAQADKLDALKAYKFGLMQQLFPREGETVPRLRFPEFQEAGEWEEQSLEDMAKRGSGHTPNKKIANYYNGGIRWVSLADSDKLDNGYIFNTKVEISEDGIKNSSAVLHPAGTVILSRDAGVGKSAVLHSPMAVSQHFMAWQCHESKLSNWFFYYALQKMKPYFEAIAVGNTIKTIGASFFKEMTLVAPALREQQKIAACLSFFDILIAAQTEKLDALKTHKKGLMQQLFPKSQS</sequence>
<dbReference type="PANTHER" id="PTHR30408:SF13">
    <property type="entry name" value="TYPE I RESTRICTION ENZYME HINDI SPECIFICITY SUBUNIT"/>
    <property type="match status" value="1"/>
</dbReference>
<proteinExistence type="inferred from homology"/>
<keyword evidence="6" id="KW-1185">Reference proteome</keyword>
<feature type="domain" description="Type I restriction modification DNA specificity" evidence="4">
    <location>
        <begin position="240"/>
        <end position="416"/>
    </location>
</feature>
<keyword evidence="5" id="KW-0255">Endonuclease</keyword>
<dbReference type="AlphaFoldDB" id="A0A850RFV3"/>
<evidence type="ECO:0000256" key="2">
    <source>
        <dbReference type="ARBA" id="ARBA00022747"/>
    </source>
</evidence>
<evidence type="ECO:0000313" key="6">
    <source>
        <dbReference type="Proteomes" id="UP000592294"/>
    </source>
</evidence>
<keyword evidence="2" id="KW-0680">Restriction system</keyword>
<evidence type="ECO:0000256" key="3">
    <source>
        <dbReference type="ARBA" id="ARBA00023125"/>
    </source>
</evidence>
<dbReference type="EMBL" id="JABZEO010000001">
    <property type="protein sequence ID" value="NVZ07993.1"/>
    <property type="molecule type" value="Genomic_DNA"/>
</dbReference>
<feature type="domain" description="Type I restriction modification DNA specificity" evidence="4">
    <location>
        <begin position="113"/>
        <end position="209"/>
    </location>
</feature>
<dbReference type="InterPro" id="IPR052021">
    <property type="entry name" value="Type-I_RS_S_subunit"/>
</dbReference>
<dbReference type="RefSeq" id="WP_176974787.1">
    <property type="nucleotide sequence ID" value="NZ_JABZEO010000001.1"/>
</dbReference>
<accession>A0A850RFV3</accession>
<comment type="similarity">
    <text evidence="1">Belongs to the type-I restriction system S methylase family.</text>
</comment>
<dbReference type="GO" id="GO:0004519">
    <property type="term" value="F:endonuclease activity"/>
    <property type="evidence" value="ECO:0007669"/>
    <property type="project" value="UniProtKB-KW"/>
</dbReference>